<dbReference type="Pfam" id="PF12796">
    <property type="entry name" value="Ank_2"/>
    <property type="match status" value="1"/>
</dbReference>
<dbReference type="PANTHER" id="PTHR24198">
    <property type="entry name" value="ANKYRIN REPEAT AND PROTEIN KINASE DOMAIN-CONTAINING PROTEIN"/>
    <property type="match status" value="1"/>
</dbReference>
<dbReference type="PANTHER" id="PTHR24198:SF165">
    <property type="entry name" value="ANKYRIN REPEAT-CONTAINING PROTEIN-RELATED"/>
    <property type="match status" value="1"/>
</dbReference>
<evidence type="ECO:0000256" key="2">
    <source>
        <dbReference type="ARBA" id="ARBA00023043"/>
    </source>
</evidence>
<protein>
    <submittedName>
        <fullName evidence="3">Uncharacterized protein</fullName>
    </submittedName>
</protein>
<dbReference type="EMBL" id="MK072151">
    <property type="protein sequence ID" value="AYV79533.1"/>
    <property type="molecule type" value="Genomic_DNA"/>
</dbReference>
<sequence>MSNKQDNKYYNNSMIAQEHVFEFIDLVKTGDEVRCIDYIDKYTDFYNTEVYTSTFVYVSKSVPLMIASRAGLDKVVAKLLAKNVDVNYREQYGWNTLLYACRDGFKSIVCMLLDGGINVHSKSDYGYTALHIAMIYSKYDIAVEIVKRDGDTVNINAYNHAHELKDLVNKMKNIYQTEIFNIIEDKSSDNIMAMSFRKTYVPQIVNMICEYML</sequence>
<reference evidence="3" key="1">
    <citation type="submission" date="2018-10" db="EMBL/GenBank/DDBJ databases">
        <title>Hidden diversity of soil giant viruses.</title>
        <authorList>
            <person name="Schulz F."/>
            <person name="Alteio L."/>
            <person name="Goudeau D."/>
            <person name="Ryan E.M."/>
            <person name="Malmstrom R.R."/>
            <person name="Blanchard J."/>
            <person name="Woyke T."/>
        </authorList>
    </citation>
    <scope>NUCLEOTIDE SEQUENCE</scope>
    <source>
        <strain evidence="3">FNV1</strain>
    </source>
</reference>
<name>A0A3G5A0Z3_9VIRU</name>
<organism evidence="3">
    <name type="scientific">Faunusvirus sp</name>
    <dbReference type="NCBI Taxonomy" id="2487766"/>
    <lineage>
        <taxon>Viruses</taxon>
        <taxon>Varidnaviria</taxon>
        <taxon>Bamfordvirae</taxon>
        <taxon>Nucleocytoviricota</taxon>
        <taxon>Megaviricetes</taxon>
        <taxon>Imitervirales</taxon>
        <taxon>Mimiviridae</taxon>
    </lineage>
</organism>
<accession>A0A3G5A0Z3</accession>
<keyword evidence="1" id="KW-0677">Repeat</keyword>
<proteinExistence type="predicted"/>
<dbReference type="InterPro" id="IPR036770">
    <property type="entry name" value="Ankyrin_rpt-contain_sf"/>
</dbReference>
<keyword evidence="2" id="KW-0040">ANK repeat</keyword>
<dbReference type="InterPro" id="IPR002110">
    <property type="entry name" value="Ankyrin_rpt"/>
</dbReference>
<gene>
    <name evidence="3" type="ORF">Faunusvirus20_16</name>
</gene>
<evidence type="ECO:0000313" key="3">
    <source>
        <dbReference type="EMBL" id="AYV79533.1"/>
    </source>
</evidence>
<dbReference type="SMART" id="SM00248">
    <property type="entry name" value="ANK"/>
    <property type="match status" value="3"/>
</dbReference>
<evidence type="ECO:0000256" key="1">
    <source>
        <dbReference type="ARBA" id="ARBA00022737"/>
    </source>
</evidence>
<dbReference type="Gene3D" id="1.25.40.20">
    <property type="entry name" value="Ankyrin repeat-containing domain"/>
    <property type="match status" value="1"/>
</dbReference>
<dbReference type="SUPFAM" id="SSF48403">
    <property type="entry name" value="Ankyrin repeat"/>
    <property type="match status" value="1"/>
</dbReference>